<sequence>METKFFAQNIKLDLRTKDLIRKKLEKVVRLAGYKEKDVRDIRVDLSRNLSHNADERIRLEVNINLYPGQKILRAAERAANLQNALDRVETILKRQVSKYKEKRKTKVLRGARFAKHIGLAAPEVHKEKPKYGQRRREE</sequence>
<evidence type="ECO:0000313" key="2">
    <source>
        <dbReference type="EMBL" id="GAG26982.1"/>
    </source>
</evidence>
<accession>X0WUX9</accession>
<evidence type="ECO:0000256" key="1">
    <source>
        <dbReference type="SAM" id="Coils"/>
    </source>
</evidence>
<dbReference type="Gene3D" id="3.30.160.100">
    <property type="entry name" value="Ribosome hibernation promotion factor-like"/>
    <property type="match status" value="1"/>
</dbReference>
<evidence type="ECO:0008006" key="3">
    <source>
        <dbReference type="Google" id="ProtNLM"/>
    </source>
</evidence>
<dbReference type="Pfam" id="PF02482">
    <property type="entry name" value="Ribosomal_S30AE"/>
    <property type="match status" value="1"/>
</dbReference>
<feature type="coiled-coil region" evidence="1">
    <location>
        <begin position="71"/>
        <end position="98"/>
    </location>
</feature>
<dbReference type="InterPro" id="IPR036567">
    <property type="entry name" value="RHF-like"/>
</dbReference>
<keyword evidence="1" id="KW-0175">Coiled coil</keyword>
<name>X0WUX9_9ZZZZ</name>
<dbReference type="SUPFAM" id="SSF69754">
    <property type="entry name" value="Ribosome binding protein Y (YfiA homologue)"/>
    <property type="match status" value="1"/>
</dbReference>
<dbReference type="EMBL" id="BARS01034899">
    <property type="protein sequence ID" value="GAG26982.1"/>
    <property type="molecule type" value="Genomic_DNA"/>
</dbReference>
<comment type="caution">
    <text evidence="2">The sequence shown here is derived from an EMBL/GenBank/DDBJ whole genome shotgun (WGS) entry which is preliminary data.</text>
</comment>
<dbReference type="InterPro" id="IPR003489">
    <property type="entry name" value="RHF/RaiA"/>
</dbReference>
<protein>
    <recommendedName>
        <fullName evidence="3">Ribosomal subunit interface protein</fullName>
    </recommendedName>
</protein>
<proteinExistence type="predicted"/>
<gene>
    <name evidence="2" type="ORF">S01H1_53857</name>
</gene>
<dbReference type="AlphaFoldDB" id="X0WUX9"/>
<organism evidence="2">
    <name type="scientific">marine sediment metagenome</name>
    <dbReference type="NCBI Taxonomy" id="412755"/>
    <lineage>
        <taxon>unclassified sequences</taxon>
        <taxon>metagenomes</taxon>
        <taxon>ecological metagenomes</taxon>
    </lineage>
</organism>
<reference evidence="2" key="1">
    <citation type="journal article" date="2014" name="Front. Microbiol.">
        <title>High frequency of phylogenetically diverse reductive dehalogenase-homologous genes in deep subseafloor sedimentary metagenomes.</title>
        <authorList>
            <person name="Kawai M."/>
            <person name="Futagami T."/>
            <person name="Toyoda A."/>
            <person name="Takaki Y."/>
            <person name="Nishi S."/>
            <person name="Hori S."/>
            <person name="Arai W."/>
            <person name="Tsubouchi T."/>
            <person name="Morono Y."/>
            <person name="Uchiyama I."/>
            <person name="Ito T."/>
            <person name="Fujiyama A."/>
            <person name="Inagaki F."/>
            <person name="Takami H."/>
        </authorList>
    </citation>
    <scope>NUCLEOTIDE SEQUENCE</scope>
    <source>
        <strain evidence="2">Expedition CK06-06</strain>
    </source>
</reference>